<name>A0A3A0VK72_STAGA</name>
<dbReference type="GO" id="GO:0005886">
    <property type="term" value="C:plasma membrane"/>
    <property type="evidence" value="ECO:0007669"/>
    <property type="project" value="UniProtKB-SubCell"/>
</dbReference>
<evidence type="ECO:0000259" key="8">
    <source>
        <dbReference type="Pfam" id="PF00482"/>
    </source>
</evidence>
<feature type="domain" description="Type II secretion system protein GspF" evidence="8">
    <location>
        <begin position="26"/>
        <end position="143"/>
    </location>
</feature>
<dbReference type="PANTHER" id="PTHR30012:SF0">
    <property type="entry name" value="TYPE II SECRETION SYSTEM PROTEIN F-RELATED"/>
    <property type="match status" value="1"/>
</dbReference>
<evidence type="ECO:0000313" key="10">
    <source>
        <dbReference type="Proteomes" id="UP000265541"/>
    </source>
</evidence>
<dbReference type="Pfam" id="PF00482">
    <property type="entry name" value="T2SSF"/>
    <property type="match status" value="2"/>
</dbReference>
<dbReference type="Gene3D" id="1.20.81.30">
    <property type="entry name" value="Type II secretion system (T2SS), domain F"/>
    <property type="match status" value="2"/>
</dbReference>
<feature type="transmembrane region" description="Helical" evidence="7">
    <location>
        <begin position="163"/>
        <end position="194"/>
    </location>
</feature>
<comment type="subcellular location">
    <subcellularLocation>
        <location evidence="1">Cell membrane</location>
        <topology evidence="1">Multi-pass membrane protein</topology>
    </subcellularLocation>
</comment>
<feature type="transmembrane region" description="Helical" evidence="7">
    <location>
        <begin position="122"/>
        <end position="143"/>
    </location>
</feature>
<gene>
    <name evidence="9" type="ORF">BUZ14_09320</name>
</gene>
<reference evidence="9 10" key="1">
    <citation type="journal article" date="2016" name="Front. Microbiol.">
        <title>Comprehensive Phylogenetic Analysis of Bovine Non-aureus Staphylococci Species Based on Whole-Genome Sequencing.</title>
        <authorList>
            <person name="Naushad S."/>
            <person name="Barkema H.W."/>
            <person name="Luby C."/>
            <person name="Condas L.A."/>
            <person name="Nobrega D.B."/>
            <person name="Carson D.A."/>
            <person name="De Buck J."/>
        </authorList>
    </citation>
    <scope>NUCLEOTIDE SEQUENCE [LARGE SCALE GENOMIC DNA]</scope>
    <source>
        <strain evidence="9 10">SNUC 4781</strain>
    </source>
</reference>
<dbReference type="OrthoDB" id="1638902at2"/>
<dbReference type="InterPro" id="IPR047692">
    <property type="entry name" value="T4P_ComGB"/>
</dbReference>
<evidence type="ECO:0000313" key="9">
    <source>
        <dbReference type="EMBL" id="RIP34237.1"/>
    </source>
</evidence>
<evidence type="ECO:0000256" key="3">
    <source>
        <dbReference type="ARBA" id="ARBA00022475"/>
    </source>
</evidence>
<dbReference type="EMBL" id="QYJN01000004">
    <property type="protein sequence ID" value="RIP34237.1"/>
    <property type="molecule type" value="Genomic_DNA"/>
</dbReference>
<dbReference type="InterPro" id="IPR018076">
    <property type="entry name" value="T2SS_GspF_dom"/>
</dbReference>
<evidence type="ECO:0000256" key="1">
    <source>
        <dbReference type="ARBA" id="ARBA00004651"/>
    </source>
</evidence>
<dbReference type="InterPro" id="IPR042094">
    <property type="entry name" value="T2SS_GspF_sf"/>
</dbReference>
<dbReference type="PANTHER" id="PTHR30012">
    <property type="entry name" value="GENERAL SECRETION PATHWAY PROTEIN"/>
    <property type="match status" value="1"/>
</dbReference>
<organism evidence="9 10">
    <name type="scientific">Staphylococcus gallinarum</name>
    <dbReference type="NCBI Taxonomy" id="1293"/>
    <lineage>
        <taxon>Bacteria</taxon>
        <taxon>Bacillati</taxon>
        <taxon>Bacillota</taxon>
        <taxon>Bacilli</taxon>
        <taxon>Bacillales</taxon>
        <taxon>Staphylococcaceae</taxon>
        <taxon>Staphylococcus</taxon>
    </lineage>
</organism>
<keyword evidence="4 7" id="KW-0812">Transmembrane</keyword>
<protein>
    <submittedName>
        <fullName evidence="9">Type II secretion system F family protein</fullName>
    </submittedName>
</protein>
<evidence type="ECO:0000256" key="7">
    <source>
        <dbReference type="SAM" id="Phobius"/>
    </source>
</evidence>
<accession>A0A3A0VK72</accession>
<proteinExistence type="inferred from homology"/>
<dbReference type="RefSeq" id="WP_119485630.1">
    <property type="nucleotide sequence ID" value="NZ_QYJN01000004.1"/>
</dbReference>
<feature type="transmembrane region" description="Helical" evidence="7">
    <location>
        <begin position="327"/>
        <end position="348"/>
    </location>
</feature>
<feature type="domain" description="Type II secretion system protein GspF" evidence="8">
    <location>
        <begin position="226"/>
        <end position="346"/>
    </location>
</feature>
<dbReference type="PRINTS" id="PR00812">
    <property type="entry name" value="BCTERIALGSPF"/>
</dbReference>
<keyword evidence="3" id="KW-1003">Cell membrane</keyword>
<sequence>MKKYWIGIVNRFNRKSLSDKQRIDFVKKLQVLLVHGFTLSEAFVFLFEQLELKSTTLKNNLYTALNKGSGCSEIFTILKFPKSIIMIVYFAESFGDLTVYLKNVEDFLLRNYSIKQNLYKTVQYPFVLLTFFIIMIIILNHTIVPEFRSLYLNMGVELSKIQIVLSSLIFNLPLILLLIFIVTLFCVFFLVNYYRSCSEEGKIHFIKFVPMVRTLFVRYKTYRLATEFSLFYKNGISLQNIVEIYMYQKSDPYLIYLANKINYGLKKGQNLSDASNDIGCFEQGLIKFIKVGEKEGKLEIELKLYSEIIITKIEKQLQLIIKLIQPIIFIVLAGLIVILYLVIMLPMFELMQTIK</sequence>
<dbReference type="NCBIfam" id="NF041012">
    <property type="entry name" value="T4P_ComGB"/>
    <property type="match status" value="1"/>
</dbReference>
<dbReference type="AlphaFoldDB" id="A0A3A0VK72"/>
<evidence type="ECO:0000256" key="2">
    <source>
        <dbReference type="ARBA" id="ARBA00005745"/>
    </source>
</evidence>
<evidence type="ECO:0000256" key="4">
    <source>
        <dbReference type="ARBA" id="ARBA00022692"/>
    </source>
</evidence>
<comment type="caution">
    <text evidence="9">The sequence shown here is derived from an EMBL/GenBank/DDBJ whole genome shotgun (WGS) entry which is preliminary data.</text>
</comment>
<dbReference type="Proteomes" id="UP000265541">
    <property type="component" value="Unassembled WGS sequence"/>
</dbReference>
<dbReference type="InterPro" id="IPR003004">
    <property type="entry name" value="GspF/PilC"/>
</dbReference>
<evidence type="ECO:0000256" key="6">
    <source>
        <dbReference type="ARBA" id="ARBA00023136"/>
    </source>
</evidence>
<evidence type="ECO:0000256" key="5">
    <source>
        <dbReference type="ARBA" id="ARBA00022989"/>
    </source>
</evidence>
<keyword evidence="6 7" id="KW-0472">Membrane</keyword>
<comment type="similarity">
    <text evidence="2">Belongs to the GSP F family.</text>
</comment>
<keyword evidence="5 7" id="KW-1133">Transmembrane helix</keyword>